<dbReference type="Pfam" id="PF12388">
    <property type="entry name" value="Peptidase_M57"/>
    <property type="match status" value="1"/>
</dbReference>
<evidence type="ECO:0000259" key="1">
    <source>
        <dbReference type="Pfam" id="PF18885"/>
    </source>
</evidence>
<dbReference type="PROSITE" id="PS51257">
    <property type="entry name" value="PROKAR_LIPOPROTEIN"/>
    <property type="match status" value="1"/>
</dbReference>
<dbReference type="SUPFAM" id="SSF55486">
    <property type="entry name" value="Metalloproteases ('zincins'), catalytic domain"/>
    <property type="match status" value="1"/>
</dbReference>
<gene>
    <name evidence="2" type="ORF">LX66_4046</name>
</gene>
<dbReference type="Gene3D" id="3.40.390.10">
    <property type="entry name" value="Collagenase (Catalytic Domain)"/>
    <property type="match status" value="1"/>
</dbReference>
<name>A0A562SZW5_CHIJA</name>
<dbReference type="Pfam" id="PF18885">
    <property type="entry name" value="DUF5648"/>
    <property type="match status" value="1"/>
</dbReference>
<dbReference type="RefSeq" id="WP_145716853.1">
    <property type="nucleotide sequence ID" value="NZ_BAAAFY010000004.1"/>
</dbReference>
<protein>
    <submittedName>
        <fullName evidence="2">Dual-action HEIGH metallo-peptidase</fullName>
    </submittedName>
</protein>
<organism evidence="2 3">
    <name type="scientific">Chitinophaga japonensis</name>
    <name type="common">Flexibacter japonensis</name>
    <dbReference type="NCBI Taxonomy" id="104662"/>
    <lineage>
        <taxon>Bacteria</taxon>
        <taxon>Pseudomonadati</taxon>
        <taxon>Bacteroidota</taxon>
        <taxon>Chitinophagia</taxon>
        <taxon>Chitinophagales</taxon>
        <taxon>Chitinophagaceae</taxon>
        <taxon>Chitinophaga</taxon>
    </lineage>
</organism>
<dbReference type="EMBL" id="VLLG01000004">
    <property type="protein sequence ID" value="TWI86782.1"/>
    <property type="molecule type" value="Genomic_DNA"/>
</dbReference>
<dbReference type="Proteomes" id="UP000316778">
    <property type="component" value="Unassembled WGS sequence"/>
</dbReference>
<comment type="caution">
    <text evidence="2">The sequence shown here is derived from an EMBL/GenBank/DDBJ whole genome shotgun (WGS) entry which is preliminary data.</text>
</comment>
<keyword evidence="3" id="KW-1185">Reference proteome</keyword>
<proteinExistence type="predicted"/>
<sequence>MIKNPLMKIAWITGLVIFSMFSCKKESTPQEEPVEPVPTSVAAQIKEMGFDTSSIVPYGEGYLVEHDIFIAKADLEKNFDKSPVLNVAKTEQYRTTNLVTGFPRTITIAASNMTANIVQALDEAIMRYNNLRLDLTFTRVSGTADITLRGFYEVSGLLGYSGSSRTDVASGFPSSTGNPAAFINLNTYHFTSTANVAWTASVIQHELGHAIGFRHTDYMDRSYSCGGDYANEGPSVVGAIHIPGTPTGAEAQSFMLACSSTGQSRSFLPNDVLALAYLYNTSHVPRAQPIYEFFSGSRQDRALTTNANYQLFYSGWTYIGFSFRAFIHPASGTTPIYEYVNNSVGDHTFSSNPNDPNILSFPGWQRVGAGPAFYVYSSNTSGTIPIYRYYNVSESSTLFTSNPRIHLDYAGWTQEGIAWYGLPAQ</sequence>
<reference evidence="2 3" key="1">
    <citation type="journal article" date="2013" name="Stand. Genomic Sci.">
        <title>Genomic Encyclopedia of Type Strains, Phase I: The one thousand microbial genomes (KMG-I) project.</title>
        <authorList>
            <person name="Kyrpides N.C."/>
            <person name="Woyke T."/>
            <person name="Eisen J.A."/>
            <person name="Garrity G."/>
            <person name="Lilburn T.G."/>
            <person name="Beck B.J."/>
            <person name="Whitman W.B."/>
            <person name="Hugenholtz P."/>
            <person name="Klenk H.P."/>
        </authorList>
    </citation>
    <scope>NUCLEOTIDE SEQUENCE [LARGE SCALE GENOMIC DNA]</scope>
    <source>
        <strain evidence="2 3">DSM 13484</strain>
    </source>
</reference>
<evidence type="ECO:0000313" key="2">
    <source>
        <dbReference type="EMBL" id="TWI86782.1"/>
    </source>
</evidence>
<dbReference type="InterPro" id="IPR024653">
    <property type="entry name" value="Peptidase_M10/M27/M57"/>
</dbReference>
<accession>A0A562SZW5</accession>
<dbReference type="AlphaFoldDB" id="A0A562SZW5"/>
<dbReference type="InterPro" id="IPR043708">
    <property type="entry name" value="DUF5648"/>
</dbReference>
<dbReference type="InterPro" id="IPR024079">
    <property type="entry name" value="MetalloPept_cat_dom_sf"/>
</dbReference>
<evidence type="ECO:0000313" key="3">
    <source>
        <dbReference type="Proteomes" id="UP000316778"/>
    </source>
</evidence>
<dbReference type="GO" id="GO:0008237">
    <property type="term" value="F:metallopeptidase activity"/>
    <property type="evidence" value="ECO:0007669"/>
    <property type="project" value="InterPro"/>
</dbReference>
<feature type="domain" description="DUF5648" evidence="1">
    <location>
        <begin position="289"/>
        <end position="421"/>
    </location>
</feature>
<dbReference type="OrthoDB" id="785995at2"/>